<sequence>TFQRSPRKSTRASHELHVPQSTVVNILHKRLRLYAYKVQLVQALELDDYPRRAASATEMLQQIYEDNDYLTCVYFPDETTFQTSGKVNRHNARIWGNRLLGYDGALCRTSEKFQPWIVLKEDGAPLHGGLLVLQFLDAAFPNQWIGRDVPIPWPPC</sequence>
<dbReference type="AlphaFoldDB" id="A0A2J7RJT8"/>
<name>A0A2J7RJT8_9NEOP</name>
<evidence type="ECO:0008006" key="3">
    <source>
        <dbReference type="Google" id="ProtNLM"/>
    </source>
</evidence>
<protein>
    <recommendedName>
        <fullName evidence="3">DUF4817 domain-containing protein</fullName>
    </recommendedName>
</protein>
<keyword evidence="2" id="KW-1185">Reference proteome</keyword>
<dbReference type="PANTHER" id="PTHR47326">
    <property type="entry name" value="TRANSPOSABLE ELEMENT TC3 TRANSPOSASE-LIKE PROTEIN"/>
    <property type="match status" value="1"/>
</dbReference>
<dbReference type="EMBL" id="NEVH01002988">
    <property type="protein sequence ID" value="PNF41079.1"/>
    <property type="molecule type" value="Genomic_DNA"/>
</dbReference>
<gene>
    <name evidence="1" type="ORF">B7P43_G06221</name>
</gene>
<feature type="non-terminal residue" evidence="1">
    <location>
        <position position="1"/>
    </location>
</feature>
<dbReference type="Proteomes" id="UP000235965">
    <property type="component" value="Unassembled WGS sequence"/>
</dbReference>
<evidence type="ECO:0000313" key="2">
    <source>
        <dbReference type="Proteomes" id="UP000235965"/>
    </source>
</evidence>
<reference evidence="1 2" key="1">
    <citation type="submission" date="2017-12" db="EMBL/GenBank/DDBJ databases">
        <title>Hemimetabolous genomes reveal molecular basis of termite eusociality.</title>
        <authorList>
            <person name="Harrison M.C."/>
            <person name="Jongepier E."/>
            <person name="Robertson H.M."/>
            <person name="Arning N."/>
            <person name="Bitard-Feildel T."/>
            <person name="Chao H."/>
            <person name="Childers C.P."/>
            <person name="Dinh H."/>
            <person name="Doddapaneni H."/>
            <person name="Dugan S."/>
            <person name="Gowin J."/>
            <person name="Greiner C."/>
            <person name="Han Y."/>
            <person name="Hu H."/>
            <person name="Hughes D.S.T."/>
            <person name="Huylmans A.-K."/>
            <person name="Kemena C."/>
            <person name="Kremer L.P.M."/>
            <person name="Lee S.L."/>
            <person name="Lopez-Ezquerra A."/>
            <person name="Mallet L."/>
            <person name="Monroy-Kuhn J.M."/>
            <person name="Moser A."/>
            <person name="Murali S.C."/>
            <person name="Muzny D.M."/>
            <person name="Otani S."/>
            <person name="Piulachs M.-D."/>
            <person name="Poelchau M."/>
            <person name="Qu J."/>
            <person name="Schaub F."/>
            <person name="Wada-Katsumata A."/>
            <person name="Worley K.C."/>
            <person name="Xie Q."/>
            <person name="Ylla G."/>
            <person name="Poulsen M."/>
            <person name="Gibbs R.A."/>
            <person name="Schal C."/>
            <person name="Richards S."/>
            <person name="Belles X."/>
            <person name="Korb J."/>
            <person name="Bornberg-Bauer E."/>
        </authorList>
    </citation>
    <scope>NUCLEOTIDE SEQUENCE [LARGE SCALE GENOMIC DNA]</scope>
    <source>
        <tissue evidence="1">Whole body</tissue>
    </source>
</reference>
<comment type="caution">
    <text evidence="1">The sequence shown here is derived from an EMBL/GenBank/DDBJ whole genome shotgun (WGS) entry which is preliminary data.</text>
</comment>
<dbReference type="STRING" id="105785.A0A2J7RJT8"/>
<evidence type="ECO:0000313" key="1">
    <source>
        <dbReference type="EMBL" id="PNF41079.1"/>
    </source>
</evidence>
<organism evidence="1 2">
    <name type="scientific">Cryptotermes secundus</name>
    <dbReference type="NCBI Taxonomy" id="105785"/>
    <lineage>
        <taxon>Eukaryota</taxon>
        <taxon>Metazoa</taxon>
        <taxon>Ecdysozoa</taxon>
        <taxon>Arthropoda</taxon>
        <taxon>Hexapoda</taxon>
        <taxon>Insecta</taxon>
        <taxon>Pterygota</taxon>
        <taxon>Neoptera</taxon>
        <taxon>Polyneoptera</taxon>
        <taxon>Dictyoptera</taxon>
        <taxon>Blattodea</taxon>
        <taxon>Blattoidea</taxon>
        <taxon>Termitoidae</taxon>
        <taxon>Kalotermitidae</taxon>
        <taxon>Cryptotermitinae</taxon>
        <taxon>Cryptotermes</taxon>
    </lineage>
</organism>
<proteinExistence type="predicted"/>
<dbReference type="PANTHER" id="PTHR47326:SF1">
    <property type="entry name" value="HTH PSQ-TYPE DOMAIN-CONTAINING PROTEIN"/>
    <property type="match status" value="1"/>
</dbReference>
<accession>A0A2J7RJT8</accession>
<dbReference type="InParanoid" id="A0A2J7RJT8"/>